<gene>
    <name evidence="3" type="ORF">AWB66_06274</name>
</gene>
<name>A0A158KHF9_9BURK</name>
<feature type="transmembrane region" description="Helical" evidence="2">
    <location>
        <begin position="253"/>
        <end position="273"/>
    </location>
</feature>
<dbReference type="EMBL" id="FCNZ02000072">
    <property type="protein sequence ID" value="SAL80572.1"/>
    <property type="molecule type" value="Genomic_DNA"/>
</dbReference>
<keyword evidence="2" id="KW-1133">Transmembrane helix</keyword>
<evidence type="ECO:0000313" key="3">
    <source>
        <dbReference type="EMBL" id="SAL80572.1"/>
    </source>
</evidence>
<sequence length="278" mass="29677">MESETGIRASDLARVLKVAAPQQRRIIVLDCCFSEAAAREFIGMSATLDQAVAATAAKDLSDEEPSRGTLLMCSSPVGEVSIGPPNARITLFSGAILEVLRDGAEGYAEQLSFADIRDAAFEKMVIGFGANAPRPVLHQVNARKGDLTRVKVFPNRAFQADAAADSEHADAAQREQAKRDVDVQQKGNSEPQARGPAVHNPQAPATEQGIQEGHDVIAAGNHRAAASQAHAHRTSQANDPAASEARRDVRSKLLLNLVSVVLFIVLALLYIVFFSGHL</sequence>
<evidence type="ECO:0000256" key="2">
    <source>
        <dbReference type="SAM" id="Phobius"/>
    </source>
</evidence>
<feature type="region of interest" description="Disordered" evidence="1">
    <location>
        <begin position="161"/>
        <end position="204"/>
    </location>
</feature>
<dbReference type="STRING" id="326475.AWB66_06274"/>
<protein>
    <submittedName>
        <fullName evidence="3">Uncharacterized protein</fullName>
    </submittedName>
</protein>
<keyword evidence="2" id="KW-0472">Membrane</keyword>
<organism evidence="3 4">
    <name type="scientific">Caballeronia telluris</name>
    <dbReference type="NCBI Taxonomy" id="326475"/>
    <lineage>
        <taxon>Bacteria</taxon>
        <taxon>Pseudomonadati</taxon>
        <taxon>Pseudomonadota</taxon>
        <taxon>Betaproteobacteria</taxon>
        <taxon>Burkholderiales</taxon>
        <taxon>Burkholderiaceae</taxon>
        <taxon>Caballeronia</taxon>
    </lineage>
</organism>
<reference evidence="3" key="1">
    <citation type="submission" date="2016-01" db="EMBL/GenBank/DDBJ databases">
        <authorList>
            <person name="Peeters Charlotte."/>
        </authorList>
    </citation>
    <scope>NUCLEOTIDE SEQUENCE</scope>
    <source>
        <strain evidence="3">LMG 22936</strain>
    </source>
</reference>
<dbReference type="Proteomes" id="UP000054717">
    <property type="component" value="Unassembled WGS sequence"/>
</dbReference>
<accession>A0A158KHF9</accession>
<evidence type="ECO:0000256" key="1">
    <source>
        <dbReference type="SAM" id="MobiDB-lite"/>
    </source>
</evidence>
<keyword evidence="4" id="KW-1185">Reference proteome</keyword>
<keyword evidence="2" id="KW-0812">Transmembrane</keyword>
<feature type="compositionally biased region" description="Basic and acidic residues" evidence="1">
    <location>
        <begin position="165"/>
        <end position="183"/>
    </location>
</feature>
<dbReference type="AlphaFoldDB" id="A0A158KHF9"/>
<comment type="caution">
    <text evidence="3">The sequence shown here is derived from an EMBL/GenBank/DDBJ whole genome shotgun (WGS) entry which is preliminary data.</text>
</comment>
<evidence type="ECO:0000313" key="4">
    <source>
        <dbReference type="Proteomes" id="UP000054717"/>
    </source>
</evidence>
<proteinExistence type="predicted"/>
<feature type="compositionally biased region" description="Low complexity" evidence="1">
    <location>
        <begin position="222"/>
        <end position="237"/>
    </location>
</feature>
<feature type="region of interest" description="Disordered" evidence="1">
    <location>
        <begin position="222"/>
        <end position="243"/>
    </location>
</feature>